<dbReference type="AlphaFoldDB" id="A0A1M5QIH4"/>
<dbReference type="Pfam" id="PF19551">
    <property type="entry name" value="DUF6074"/>
    <property type="match status" value="1"/>
</dbReference>
<sequence>MTVADIVPFPLARRRAFIDRHARLIAAMRPDAGQRHLERQLAFQFETLRRKNIDGGAIDREVSSLRAAIHAAIAHGMFKSGDFA</sequence>
<dbReference type="Proteomes" id="UP000189796">
    <property type="component" value="Chromosome I"/>
</dbReference>
<organism evidence="1 2">
    <name type="scientific">Bradyrhizobium erythrophlei</name>
    <dbReference type="NCBI Taxonomy" id="1437360"/>
    <lineage>
        <taxon>Bacteria</taxon>
        <taxon>Pseudomonadati</taxon>
        <taxon>Pseudomonadota</taxon>
        <taxon>Alphaproteobacteria</taxon>
        <taxon>Hyphomicrobiales</taxon>
        <taxon>Nitrobacteraceae</taxon>
        <taxon>Bradyrhizobium</taxon>
    </lineage>
</organism>
<gene>
    <name evidence="1" type="ORF">SAMN05443248_3806</name>
</gene>
<dbReference type="EMBL" id="LT670817">
    <property type="protein sequence ID" value="SHH13313.1"/>
    <property type="molecule type" value="Genomic_DNA"/>
</dbReference>
<reference evidence="1 2" key="1">
    <citation type="submission" date="2016-11" db="EMBL/GenBank/DDBJ databases">
        <authorList>
            <person name="Jaros S."/>
            <person name="Januszkiewicz K."/>
            <person name="Wedrychowicz H."/>
        </authorList>
    </citation>
    <scope>NUCLEOTIDE SEQUENCE [LARGE SCALE GENOMIC DNA]</scope>
    <source>
        <strain evidence="1 2">GAS138</strain>
    </source>
</reference>
<name>A0A1M5QIH4_9BRAD</name>
<evidence type="ECO:0000313" key="1">
    <source>
        <dbReference type="EMBL" id="SHH13313.1"/>
    </source>
</evidence>
<proteinExistence type="predicted"/>
<evidence type="ECO:0000313" key="2">
    <source>
        <dbReference type="Proteomes" id="UP000189796"/>
    </source>
</evidence>
<dbReference type="InterPro" id="IPR045720">
    <property type="entry name" value="DUF6074"/>
</dbReference>
<protein>
    <submittedName>
        <fullName evidence="1">Uncharacterized protein</fullName>
    </submittedName>
</protein>
<accession>A0A1M5QIH4</accession>